<accession>A0A9I9E5M6</accession>
<proteinExistence type="predicted"/>
<reference evidence="2" key="1">
    <citation type="submission" date="2023-03" db="UniProtKB">
        <authorList>
            <consortium name="EnsemblPlants"/>
        </authorList>
    </citation>
    <scope>IDENTIFICATION</scope>
</reference>
<feature type="compositionally biased region" description="Low complexity" evidence="1">
    <location>
        <begin position="10"/>
        <end position="20"/>
    </location>
</feature>
<dbReference type="Gramene" id="MELO3C029120.2.1">
    <property type="protein sequence ID" value="MELO3C029120.2.1"/>
    <property type="gene ID" value="MELO3C029120.2"/>
</dbReference>
<evidence type="ECO:0000256" key="1">
    <source>
        <dbReference type="SAM" id="MobiDB-lite"/>
    </source>
</evidence>
<feature type="region of interest" description="Disordered" evidence="1">
    <location>
        <begin position="1"/>
        <end position="20"/>
    </location>
</feature>
<organism evidence="2">
    <name type="scientific">Cucumis melo</name>
    <name type="common">Muskmelon</name>
    <dbReference type="NCBI Taxonomy" id="3656"/>
    <lineage>
        <taxon>Eukaryota</taxon>
        <taxon>Viridiplantae</taxon>
        <taxon>Streptophyta</taxon>
        <taxon>Embryophyta</taxon>
        <taxon>Tracheophyta</taxon>
        <taxon>Spermatophyta</taxon>
        <taxon>Magnoliopsida</taxon>
        <taxon>eudicotyledons</taxon>
        <taxon>Gunneridae</taxon>
        <taxon>Pentapetalae</taxon>
        <taxon>rosids</taxon>
        <taxon>fabids</taxon>
        <taxon>Cucurbitales</taxon>
        <taxon>Cucurbitaceae</taxon>
        <taxon>Benincaseae</taxon>
        <taxon>Cucumis</taxon>
    </lineage>
</organism>
<sequence length="59" mass="6252">TDPQTLAPASSSSSFSNSTSSPIHLISILNPISNSTFTFTDDAFRKVKVVPVSALLNEL</sequence>
<dbReference type="AlphaFoldDB" id="A0A9I9E5M6"/>
<dbReference type="EnsemblPlants" id="MELO3C029120.2.1">
    <property type="protein sequence ID" value="MELO3C029120.2.1"/>
    <property type="gene ID" value="MELO3C029120.2"/>
</dbReference>
<evidence type="ECO:0000313" key="2">
    <source>
        <dbReference type="EnsemblPlants" id="MELO3C029120.2.1"/>
    </source>
</evidence>
<protein>
    <submittedName>
        <fullName evidence="2">Uncharacterized protein</fullName>
    </submittedName>
</protein>
<name>A0A9I9E5M6_CUCME</name>